<proteinExistence type="predicted"/>
<dbReference type="Pfam" id="PF09339">
    <property type="entry name" value="HTH_IclR"/>
    <property type="match status" value="1"/>
</dbReference>
<name>A0A4Q2L350_9MICO</name>
<dbReference type="OrthoDB" id="9807558at2"/>
<dbReference type="InterPro" id="IPR050707">
    <property type="entry name" value="HTH_MetabolicPath_Reg"/>
</dbReference>
<dbReference type="SUPFAM" id="SSF55781">
    <property type="entry name" value="GAF domain-like"/>
    <property type="match status" value="1"/>
</dbReference>
<evidence type="ECO:0000259" key="4">
    <source>
        <dbReference type="PROSITE" id="PS51077"/>
    </source>
</evidence>
<feature type="domain" description="IclR-ED" evidence="5">
    <location>
        <begin position="71"/>
        <end position="247"/>
    </location>
</feature>
<keyword evidence="7" id="KW-1185">Reference proteome</keyword>
<dbReference type="InterPro" id="IPR029016">
    <property type="entry name" value="GAF-like_dom_sf"/>
</dbReference>
<dbReference type="GO" id="GO:0003677">
    <property type="term" value="F:DNA binding"/>
    <property type="evidence" value="ECO:0007669"/>
    <property type="project" value="UniProtKB-KW"/>
</dbReference>
<keyword evidence="2" id="KW-0238">DNA-binding</keyword>
<dbReference type="Gene3D" id="3.30.450.40">
    <property type="match status" value="1"/>
</dbReference>
<dbReference type="Gene3D" id="1.10.10.10">
    <property type="entry name" value="Winged helix-like DNA-binding domain superfamily/Winged helix DNA-binding domain"/>
    <property type="match status" value="1"/>
</dbReference>
<accession>A0A4Q2L350</accession>
<sequence length="252" mass="26954">MRTADWTEAVSVLDRVAAVFDAFGENDDGLGVSELARRANLPKSTVSRIAAELVGQRFLDREGDKLYLGFRLFELGQTVEQPRRLRQLALPVMTELRNLTGHTVELAVLDGADVVLIAIVRGQHTPTSAGRLGGRLPAHATALGKAILAFSAQEVVDVIADGWLEPRTIREPSSLLRELTETRRSGIATEREECAVGRASVASPILGHGAVPVAAISVIAHAEEFAADRVSPVVRAAALSLSRRVCAAGRTL</sequence>
<dbReference type="AlphaFoldDB" id="A0A4Q2L350"/>
<evidence type="ECO:0000256" key="3">
    <source>
        <dbReference type="ARBA" id="ARBA00023163"/>
    </source>
</evidence>
<dbReference type="EMBL" id="SDPN01000004">
    <property type="protein sequence ID" value="RXZ72565.1"/>
    <property type="molecule type" value="Genomic_DNA"/>
</dbReference>
<dbReference type="PROSITE" id="PS51077">
    <property type="entry name" value="HTH_ICLR"/>
    <property type="match status" value="1"/>
</dbReference>
<keyword evidence="3" id="KW-0804">Transcription</keyword>
<dbReference type="Pfam" id="PF01614">
    <property type="entry name" value="IclR_C"/>
    <property type="match status" value="1"/>
</dbReference>
<dbReference type="InterPro" id="IPR036390">
    <property type="entry name" value="WH_DNA-bd_sf"/>
</dbReference>
<dbReference type="PANTHER" id="PTHR30136:SF24">
    <property type="entry name" value="HTH-TYPE TRANSCRIPTIONAL REPRESSOR ALLR"/>
    <property type="match status" value="1"/>
</dbReference>
<comment type="caution">
    <text evidence="6">The sequence shown here is derived from an EMBL/GenBank/DDBJ whole genome shotgun (WGS) entry which is preliminary data.</text>
</comment>
<reference evidence="6 7" key="1">
    <citation type="submission" date="2019-01" db="EMBL/GenBank/DDBJ databases">
        <title>Agromyces.</title>
        <authorList>
            <person name="Li J."/>
        </authorList>
    </citation>
    <scope>NUCLEOTIDE SEQUENCE [LARGE SCALE GENOMIC DNA]</scope>
    <source>
        <strain evidence="6 7">DSM 15934</strain>
    </source>
</reference>
<evidence type="ECO:0000313" key="6">
    <source>
        <dbReference type="EMBL" id="RXZ72565.1"/>
    </source>
</evidence>
<dbReference type="PANTHER" id="PTHR30136">
    <property type="entry name" value="HELIX-TURN-HELIX TRANSCRIPTIONAL REGULATOR, ICLR FAMILY"/>
    <property type="match status" value="1"/>
</dbReference>
<dbReference type="InterPro" id="IPR036388">
    <property type="entry name" value="WH-like_DNA-bd_sf"/>
</dbReference>
<dbReference type="Proteomes" id="UP000293865">
    <property type="component" value="Unassembled WGS sequence"/>
</dbReference>
<dbReference type="SMART" id="SM00346">
    <property type="entry name" value="HTH_ICLR"/>
    <property type="match status" value="1"/>
</dbReference>
<dbReference type="PROSITE" id="PS51078">
    <property type="entry name" value="ICLR_ED"/>
    <property type="match status" value="1"/>
</dbReference>
<dbReference type="InterPro" id="IPR014757">
    <property type="entry name" value="Tscrpt_reg_IclR_C"/>
</dbReference>
<feature type="domain" description="HTH iclR-type" evidence="4">
    <location>
        <begin position="10"/>
        <end position="70"/>
    </location>
</feature>
<dbReference type="InterPro" id="IPR005471">
    <property type="entry name" value="Tscrpt_reg_IclR_N"/>
</dbReference>
<evidence type="ECO:0000256" key="2">
    <source>
        <dbReference type="ARBA" id="ARBA00023125"/>
    </source>
</evidence>
<dbReference type="GO" id="GO:0045892">
    <property type="term" value="P:negative regulation of DNA-templated transcription"/>
    <property type="evidence" value="ECO:0007669"/>
    <property type="project" value="TreeGrafter"/>
</dbReference>
<protein>
    <submittedName>
        <fullName evidence="6">IclR family transcriptional regulator</fullName>
    </submittedName>
</protein>
<dbReference type="GO" id="GO:0003700">
    <property type="term" value="F:DNA-binding transcription factor activity"/>
    <property type="evidence" value="ECO:0007669"/>
    <property type="project" value="TreeGrafter"/>
</dbReference>
<organism evidence="6 7">
    <name type="scientific">Agromyces albus</name>
    <dbReference type="NCBI Taxonomy" id="205332"/>
    <lineage>
        <taxon>Bacteria</taxon>
        <taxon>Bacillati</taxon>
        <taxon>Actinomycetota</taxon>
        <taxon>Actinomycetes</taxon>
        <taxon>Micrococcales</taxon>
        <taxon>Microbacteriaceae</taxon>
        <taxon>Agromyces</taxon>
    </lineage>
</organism>
<evidence type="ECO:0000313" key="7">
    <source>
        <dbReference type="Proteomes" id="UP000293865"/>
    </source>
</evidence>
<evidence type="ECO:0000256" key="1">
    <source>
        <dbReference type="ARBA" id="ARBA00023015"/>
    </source>
</evidence>
<keyword evidence="1" id="KW-0805">Transcription regulation</keyword>
<dbReference type="SUPFAM" id="SSF46785">
    <property type="entry name" value="Winged helix' DNA-binding domain"/>
    <property type="match status" value="1"/>
</dbReference>
<gene>
    <name evidence="6" type="ORF">ESP51_03630</name>
</gene>
<evidence type="ECO:0000259" key="5">
    <source>
        <dbReference type="PROSITE" id="PS51078"/>
    </source>
</evidence>